<sequence>MKFIIGKKIEMTQVWQGEKMLAVTKVLAGPCPVVQLKNIDSDGYTAVQLGFGQRKEKNISKPQIGRLKKAGLASKDGKINLRYYREFRDEVKDLKVGDVVLADTFTIGDVVKITGASKGKGFQGGVKRHGWHGHNTTHGTKDQVRTSGSIGAGGPQHVFKNKKMPGRMGNDRVTTSNLRIVQVDQPNNILYISGAVPGARGSVVLVYGDGELKVAQPKAAVTETVTEKKVETGVKVEDSVKSDVRTETVKTEIAVEKKEPLEIKKAEIKK</sequence>
<dbReference type="HAMAP" id="MF_01325_B">
    <property type="entry name" value="Ribosomal_uL3_B"/>
    <property type="match status" value="1"/>
</dbReference>
<evidence type="ECO:0000313" key="10">
    <source>
        <dbReference type="Proteomes" id="UP000034190"/>
    </source>
</evidence>
<dbReference type="Gene3D" id="2.40.30.10">
    <property type="entry name" value="Translation factors"/>
    <property type="match status" value="1"/>
</dbReference>
<gene>
    <name evidence="7" type="primary">rplC</name>
    <name evidence="9" type="ORF">UU43_C0003G0022</name>
</gene>
<dbReference type="GO" id="GO:0006412">
    <property type="term" value="P:translation"/>
    <property type="evidence" value="ECO:0007669"/>
    <property type="project" value="UniProtKB-UniRule"/>
</dbReference>
<protein>
    <recommendedName>
        <fullName evidence="6 7">Large ribosomal subunit protein uL3</fullName>
    </recommendedName>
</protein>
<evidence type="ECO:0000256" key="7">
    <source>
        <dbReference type="HAMAP-Rule" id="MF_01325"/>
    </source>
</evidence>
<dbReference type="EMBL" id="LCAP01000003">
    <property type="protein sequence ID" value="KKR91654.1"/>
    <property type="molecule type" value="Genomic_DNA"/>
</dbReference>
<dbReference type="NCBIfam" id="TIGR03625">
    <property type="entry name" value="L3_bact"/>
    <property type="match status" value="1"/>
</dbReference>
<feature type="region of interest" description="Disordered" evidence="8">
    <location>
        <begin position="124"/>
        <end position="155"/>
    </location>
</feature>
<keyword evidence="4 7" id="KW-0689">Ribosomal protein</keyword>
<evidence type="ECO:0000256" key="1">
    <source>
        <dbReference type="ARBA" id="ARBA00006540"/>
    </source>
</evidence>
<keyword evidence="5 7" id="KW-0687">Ribonucleoprotein</keyword>
<reference evidence="9 10" key="1">
    <citation type="journal article" date="2015" name="Nature">
        <title>rRNA introns, odd ribosomes, and small enigmatic genomes across a large radiation of phyla.</title>
        <authorList>
            <person name="Brown C.T."/>
            <person name="Hug L.A."/>
            <person name="Thomas B.C."/>
            <person name="Sharon I."/>
            <person name="Castelle C.J."/>
            <person name="Singh A."/>
            <person name="Wilkins M.J."/>
            <person name="Williams K.H."/>
            <person name="Banfield J.F."/>
        </authorList>
    </citation>
    <scope>NUCLEOTIDE SEQUENCE [LARGE SCALE GENOMIC DNA]</scope>
</reference>
<dbReference type="SUPFAM" id="SSF50447">
    <property type="entry name" value="Translation proteins"/>
    <property type="match status" value="1"/>
</dbReference>
<dbReference type="FunFam" id="2.40.30.10:FF:000004">
    <property type="entry name" value="50S ribosomal protein L3"/>
    <property type="match status" value="1"/>
</dbReference>
<evidence type="ECO:0000256" key="3">
    <source>
        <dbReference type="ARBA" id="ARBA00022884"/>
    </source>
</evidence>
<comment type="caution">
    <text evidence="9">The sequence shown here is derived from an EMBL/GenBank/DDBJ whole genome shotgun (WGS) entry which is preliminary data.</text>
</comment>
<dbReference type="AlphaFoldDB" id="A0A0G0USC8"/>
<dbReference type="GO" id="GO:0022625">
    <property type="term" value="C:cytosolic large ribosomal subunit"/>
    <property type="evidence" value="ECO:0007669"/>
    <property type="project" value="TreeGrafter"/>
</dbReference>
<dbReference type="InterPro" id="IPR019927">
    <property type="entry name" value="Ribosomal_uL3_bac/org-type"/>
</dbReference>
<dbReference type="GO" id="GO:0019843">
    <property type="term" value="F:rRNA binding"/>
    <property type="evidence" value="ECO:0007669"/>
    <property type="project" value="UniProtKB-UniRule"/>
</dbReference>
<dbReference type="PANTHER" id="PTHR11229:SF16">
    <property type="entry name" value="LARGE RIBOSOMAL SUBUNIT PROTEIN UL3C"/>
    <property type="match status" value="1"/>
</dbReference>
<evidence type="ECO:0000256" key="4">
    <source>
        <dbReference type="ARBA" id="ARBA00022980"/>
    </source>
</evidence>
<evidence type="ECO:0000256" key="5">
    <source>
        <dbReference type="ARBA" id="ARBA00023274"/>
    </source>
</evidence>
<dbReference type="PATRIC" id="fig|1618635.3.peg.287"/>
<evidence type="ECO:0000313" key="9">
    <source>
        <dbReference type="EMBL" id="KKR91654.1"/>
    </source>
</evidence>
<evidence type="ECO:0000256" key="8">
    <source>
        <dbReference type="SAM" id="MobiDB-lite"/>
    </source>
</evidence>
<comment type="similarity">
    <text evidence="1 7">Belongs to the universal ribosomal protein uL3 family.</text>
</comment>
<accession>A0A0G0USC8</accession>
<comment type="function">
    <text evidence="7">One of the primary rRNA binding proteins, it binds directly near the 3'-end of the 23S rRNA, where it nucleates assembly of the 50S subunit.</text>
</comment>
<dbReference type="InterPro" id="IPR009000">
    <property type="entry name" value="Transl_B-barrel_sf"/>
</dbReference>
<keyword evidence="3 7" id="KW-0694">RNA-binding</keyword>
<name>A0A0G0USC8_9BACT</name>
<organism evidence="9 10">
    <name type="scientific">Candidatus Falkowbacteria bacterium GW2011_GWA2_41_14</name>
    <dbReference type="NCBI Taxonomy" id="1618635"/>
    <lineage>
        <taxon>Bacteria</taxon>
        <taxon>Candidatus Falkowiibacteriota</taxon>
    </lineage>
</organism>
<dbReference type="PANTHER" id="PTHR11229">
    <property type="entry name" value="50S RIBOSOMAL PROTEIN L3"/>
    <property type="match status" value="1"/>
</dbReference>
<dbReference type="Gene3D" id="3.30.160.810">
    <property type="match status" value="1"/>
</dbReference>
<dbReference type="Pfam" id="PF00297">
    <property type="entry name" value="Ribosomal_L3"/>
    <property type="match status" value="1"/>
</dbReference>
<dbReference type="Proteomes" id="UP000034190">
    <property type="component" value="Unassembled WGS sequence"/>
</dbReference>
<dbReference type="InterPro" id="IPR000597">
    <property type="entry name" value="Ribosomal_uL3"/>
</dbReference>
<evidence type="ECO:0000256" key="2">
    <source>
        <dbReference type="ARBA" id="ARBA00022730"/>
    </source>
</evidence>
<comment type="subunit">
    <text evidence="7">Part of the 50S ribosomal subunit. Forms a cluster with proteins L14 and L19.</text>
</comment>
<evidence type="ECO:0000256" key="6">
    <source>
        <dbReference type="ARBA" id="ARBA00035243"/>
    </source>
</evidence>
<keyword evidence="2 7" id="KW-0699">rRNA-binding</keyword>
<dbReference type="GO" id="GO:0003735">
    <property type="term" value="F:structural constituent of ribosome"/>
    <property type="evidence" value="ECO:0007669"/>
    <property type="project" value="UniProtKB-UniRule"/>
</dbReference>
<proteinExistence type="inferred from homology"/>